<dbReference type="EMBL" id="JAUSUF010000001">
    <property type="protein sequence ID" value="MDQ0148472.1"/>
    <property type="molecule type" value="Genomic_DNA"/>
</dbReference>
<evidence type="ECO:0000313" key="2">
    <source>
        <dbReference type="EMBL" id="MDQ0148472.1"/>
    </source>
</evidence>
<keyword evidence="3" id="KW-1185">Reference proteome</keyword>
<keyword evidence="1" id="KW-1133">Transmembrane helix</keyword>
<protein>
    <submittedName>
        <fullName evidence="2">Membrane protein</fullName>
    </submittedName>
</protein>
<keyword evidence="1" id="KW-0472">Membrane</keyword>
<evidence type="ECO:0000313" key="3">
    <source>
        <dbReference type="Proteomes" id="UP001228504"/>
    </source>
</evidence>
<accession>A0ABT9UQ93</accession>
<feature type="transmembrane region" description="Helical" evidence="1">
    <location>
        <begin position="35"/>
        <end position="53"/>
    </location>
</feature>
<dbReference type="RefSeq" id="WP_307482554.1">
    <property type="nucleotide sequence ID" value="NZ_JAUSUF010000001.1"/>
</dbReference>
<proteinExistence type="predicted"/>
<gene>
    <name evidence="2" type="ORF">J2S18_000389</name>
</gene>
<organism evidence="2 3">
    <name type="scientific">Eubacterium multiforme</name>
    <dbReference type="NCBI Taxonomy" id="83339"/>
    <lineage>
        <taxon>Bacteria</taxon>
        <taxon>Bacillati</taxon>
        <taxon>Bacillota</taxon>
        <taxon>Clostridia</taxon>
        <taxon>Eubacteriales</taxon>
        <taxon>Eubacteriaceae</taxon>
        <taxon>Eubacterium</taxon>
    </lineage>
</organism>
<reference evidence="2 3" key="1">
    <citation type="submission" date="2023-07" db="EMBL/GenBank/DDBJ databases">
        <title>Genomic Encyclopedia of Type Strains, Phase IV (KMG-IV): sequencing the most valuable type-strain genomes for metagenomic binning, comparative biology and taxonomic classification.</title>
        <authorList>
            <person name="Goeker M."/>
        </authorList>
    </citation>
    <scope>NUCLEOTIDE SEQUENCE [LARGE SCALE GENOMIC DNA]</scope>
    <source>
        <strain evidence="2 3">DSM 20694</strain>
    </source>
</reference>
<dbReference type="Proteomes" id="UP001228504">
    <property type="component" value="Unassembled WGS sequence"/>
</dbReference>
<keyword evidence="1" id="KW-0812">Transmembrane</keyword>
<evidence type="ECO:0000256" key="1">
    <source>
        <dbReference type="SAM" id="Phobius"/>
    </source>
</evidence>
<name>A0ABT9UQ93_9FIRM</name>
<sequence>MIDKSRFKNYGLWVSIAALIPMILHAFGFDVLPDNYQEITSSILSILVMAGILSNPTTDCKWYIDDKNKCDK</sequence>
<comment type="caution">
    <text evidence="2">The sequence shown here is derived from an EMBL/GenBank/DDBJ whole genome shotgun (WGS) entry which is preliminary data.</text>
</comment>
<feature type="transmembrane region" description="Helical" evidence="1">
    <location>
        <begin position="12"/>
        <end position="29"/>
    </location>
</feature>